<accession>A0A1H2YXD2</accession>
<reference evidence="2 3" key="1">
    <citation type="submission" date="2016-10" db="EMBL/GenBank/DDBJ databases">
        <authorList>
            <person name="de Groot N.N."/>
        </authorList>
    </citation>
    <scope>NUCLEOTIDE SEQUENCE [LARGE SCALE GENOMIC DNA]</scope>
    <source>
        <strain evidence="2 3">CGMCC 1.7059</strain>
    </source>
</reference>
<dbReference type="STRING" id="488533.SAMN04487960_106111"/>
<gene>
    <name evidence="2" type="ORF">SAMN04487960_106111</name>
</gene>
<dbReference type="OrthoDB" id="283083at2"/>
<dbReference type="EMBL" id="FNNE01000006">
    <property type="protein sequence ID" value="SDX09842.1"/>
    <property type="molecule type" value="Genomic_DNA"/>
</dbReference>
<dbReference type="RefSeq" id="WP_091813577.1">
    <property type="nucleotide sequence ID" value="NZ_FNNE01000006.1"/>
</dbReference>
<dbReference type="AlphaFoldDB" id="A0A1H2YXD2"/>
<evidence type="ECO:0000313" key="3">
    <source>
        <dbReference type="Proteomes" id="UP000199675"/>
    </source>
</evidence>
<dbReference type="InterPro" id="IPR025489">
    <property type="entry name" value="DUF4381"/>
</dbReference>
<keyword evidence="3" id="KW-1185">Reference proteome</keyword>
<dbReference type="Proteomes" id="UP000199675">
    <property type="component" value="Unassembled WGS sequence"/>
</dbReference>
<protein>
    <recommendedName>
        <fullName evidence="4">DUF4381 domain-containing protein</fullName>
    </recommendedName>
</protein>
<organism evidence="2 3">
    <name type="scientific">Marinobacter mobilis</name>
    <dbReference type="NCBI Taxonomy" id="488533"/>
    <lineage>
        <taxon>Bacteria</taxon>
        <taxon>Pseudomonadati</taxon>
        <taxon>Pseudomonadota</taxon>
        <taxon>Gammaproteobacteria</taxon>
        <taxon>Pseudomonadales</taxon>
        <taxon>Marinobacteraceae</taxon>
        <taxon>Marinobacter</taxon>
    </lineage>
</organism>
<name>A0A1H2YXD2_9GAMM</name>
<feature type="transmembrane region" description="Helical" evidence="1">
    <location>
        <begin position="28"/>
        <end position="47"/>
    </location>
</feature>
<keyword evidence="1" id="KW-0472">Membrane</keyword>
<evidence type="ECO:0008006" key="4">
    <source>
        <dbReference type="Google" id="ProtNLM"/>
    </source>
</evidence>
<evidence type="ECO:0000313" key="2">
    <source>
        <dbReference type="EMBL" id="SDX09842.1"/>
    </source>
</evidence>
<sequence length="156" mass="17990">MMEQDPLSQLRDIHLPDPGGFWPPAPGWWALLILTIVLLAFVSWWLIRQRRRNRWLVQALSEIDQLAMSPDRDSDWFRRLNQLLKRSARCRYPQRFPESLSGDAWIDFLLETGPGDTIASRPTLEAMVASSWHPAPGCDADQAIALARLWLRGQKC</sequence>
<keyword evidence="1" id="KW-0812">Transmembrane</keyword>
<proteinExistence type="predicted"/>
<dbReference type="Pfam" id="PF14316">
    <property type="entry name" value="DUF4381"/>
    <property type="match status" value="1"/>
</dbReference>
<evidence type="ECO:0000256" key="1">
    <source>
        <dbReference type="SAM" id="Phobius"/>
    </source>
</evidence>
<keyword evidence="1" id="KW-1133">Transmembrane helix</keyword>